<reference evidence="2 3" key="1">
    <citation type="journal article" date="2009" name="Biosci. Biotechnol. Biochem.">
        <title>WeGAS: a web-based microbial genome annotation system.</title>
        <authorList>
            <person name="Lee D."/>
            <person name="Seo H."/>
            <person name="Park C."/>
            <person name="Park K."/>
        </authorList>
    </citation>
    <scope>NUCLEOTIDE SEQUENCE [LARGE SCALE GENOMIC DNA]</scope>
    <source>
        <strain evidence="3">ATCC 49049 / DSM 4359 / NBRC 107923 / NS-E</strain>
    </source>
</reference>
<dbReference type="AlphaFoldDB" id="B9K7E8"/>
<dbReference type="PANTHER" id="PTHR24074">
    <property type="entry name" value="CO-CHAPERONE PROTEIN DJLA"/>
    <property type="match status" value="1"/>
</dbReference>
<dbReference type="InterPro" id="IPR050817">
    <property type="entry name" value="DjlA_DnaK_co-chaperone"/>
</dbReference>
<dbReference type="SMART" id="SM00271">
    <property type="entry name" value="DnaJ"/>
    <property type="match status" value="1"/>
</dbReference>
<accession>B9K7E8</accession>
<dbReference type="PRINTS" id="PR00625">
    <property type="entry name" value="JDOMAIN"/>
</dbReference>
<proteinExistence type="predicted"/>
<evidence type="ECO:0000313" key="3">
    <source>
        <dbReference type="Proteomes" id="UP000000445"/>
    </source>
</evidence>
<organism evidence="2 3">
    <name type="scientific">Thermotoga neapolitana (strain ATCC 49049 / DSM 4359 / NBRC 107923 / NS-E)</name>
    <dbReference type="NCBI Taxonomy" id="309803"/>
    <lineage>
        <taxon>Bacteria</taxon>
        <taxon>Thermotogati</taxon>
        <taxon>Thermotogota</taxon>
        <taxon>Thermotogae</taxon>
        <taxon>Thermotogales</taxon>
        <taxon>Thermotogaceae</taxon>
        <taxon>Thermotoga</taxon>
    </lineage>
</organism>
<dbReference type="CDD" id="cd06257">
    <property type="entry name" value="DnaJ"/>
    <property type="match status" value="1"/>
</dbReference>
<dbReference type="HOGENOM" id="CLU_2072052_0_0_0"/>
<keyword evidence="3" id="KW-1185">Reference proteome</keyword>
<dbReference type="InterPro" id="IPR001623">
    <property type="entry name" value="DnaJ_domain"/>
</dbReference>
<dbReference type="SUPFAM" id="SSF46565">
    <property type="entry name" value="Chaperone J-domain"/>
    <property type="match status" value="1"/>
</dbReference>
<dbReference type="PROSITE" id="PS50076">
    <property type="entry name" value="DNAJ_2"/>
    <property type="match status" value="1"/>
</dbReference>
<dbReference type="Pfam" id="PF00226">
    <property type="entry name" value="DnaJ"/>
    <property type="match status" value="1"/>
</dbReference>
<evidence type="ECO:0000259" key="1">
    <source>
        <dbReference type="PROSITE" id="PS50076"/>
    </source>
</evidence>
<name>B9K7E8_THENN</name>
<sequence length="118" mass="13726">MEVISVNPYEVLGVEPGASKEEIERAYRELVKKYHPDRYKDHPLRDLAEEKMKQINEAYQMLMNEEPEKNYSEEDSRFFSYSMGYRNNECRDILACLGCAWCTDTCCEACGGDCIPCM</sequence>
<dbReference type="Gene3D" id="1.10.287.110">
    <property type="entry name" value="DnaJ domain"/>
    <property type="match status" value="1"/>
</dbReference>
<dbReference type="InterPro" id="IPR036869">
    <property type="entry name" value="J_dom_sf"/>
</dbReference>
<dbReference type="KEGG" id="tna:CTN_0705"/>
<dbReference type="EMBL" id="CP000916">
    <property type="protein sequence ID" value="ACM22881.1"/>
    <property type="molecule type" value="Genomic_DNA"/>
</dbReference>
<dbReference type="eggNOG" id="COG2214">
    <property type="taxonomic scope" value="Bacteria"/>
</dbReference>
<feature type="domain" description="J" evidence="1">
    <location>
        <begin position="7"/>
        <end position="75"/>
    </location>
</feature>
<protein>
    <submittedName>
        <fullName evidence="2">DnaJ-related protein</fullName>
    </submittedName>
</protein>
<evidence type="ECO:0000313" key="2">
    <source>
        <dbReference type="EMBL" id="ACM22881.1"/>
    </source>
</evidence>
<dbReference type="Proteomes" id="UP000000445">
    <property type="component" value="Chromosome"/>
</dbReference>
<gene>
    <name evidence="2" type="ordered locus">CTN_0705</name>
</gene>
<dbReference type="STRING" id="309803.CTN_0705"/>